<evidence type="ECO:0000313" key="11">
    <source>
        <dbReference type="Proteomes" id="UP000095392"/>
    </source>
</evidence>
<reference evidence="10 11" key="1">
    <citation type="submission" date="2016-09" db="EMBL/GenBank/DDBJ databases">
        <title>Draft Genome Sequence of four Alteromonas macleodii strains isolated from copper coupons and grown long-term at elevated copper levels.</title>
        <authorList>
            <person name="Cusick K."/>
            <person name="Dale J."/>
            <person name="Little B."/>
            <person name="Biffinger J."/>
        </authorList>
    </citation>
    <scope>NUCLEOTIDE SEQUENCE [LARGE SCALE GENOMIC DNA]</scope>
    <source>
        <strain evidence="10 11">KCP01</strain>
    </source>
</reference>
<keyword evidence="6 7" id="KW-0961">Cell wall biogenesis/degradation</keyword>
<dbReference type="SUPFAM" id="SSF47090">
    <property type="entry name" value="PGBD-like"/>
    <property type="match status" value="1"/>
</dbReference>
<dbReference type="InterPro" id="IPR036365">
    <property type="entry name" value="PGBD-like_sf"/>
</dbReference>
<evidence type="ECO:0000256" key="6">
    <source>
        <dbReference type="ARBA" id="ARBA00023316"/>
    </source>
</evidence>
<dbReference type="Pfam" id="PF20142">
    <property type="entry name" value="Scaffold"/>
    <property type="match status" value="1"/>
</dbReference>
<dbReference type="PROSITE" id="PS52029">
    <property type="entry name" value="LD_TPASE"/>
    <property type="match status" value="1"/>
</dbReference>
<dbReference type="PANTHER" id="PTHR41533">
    <property type="entry name" value="L,D-TRANSPEPTIDASE HI_1667-RELATED"/>
    <property type="match status" value="1"/>
</dbReference>
<dbReference type="GO" id="GO:0009252">
    <property type="term" value="P:peptidoglycan biosynthetic process"/>
    <property type="evidence" value="ECO:0007669"/>
    <property type="project" value="UniProtKB-UniPathway"/>
</dbReference>
<dbReference type="InterPro" id="IPR002477">
    <property type="entry name" value="Peptidoglycan-bd-like"/>
</dbReference>
<dbReference type="Gene3D" id="1.10.101.10">
    <property type="entry name" value="PGBD-like superfamily/PGBD"/>
    <property type="match status" value="1"/>
</dbReference>
<accession>A0A1E7DHF8</accession>
<evidence type="ECO:0000313" key="10">
    <source>
        <dbReference type="EMBL" id="OES33746.1"/>
    </source>
</evidence>
<dbReference type="InterPro" id="IPR045380">
    <property type="entry name" value="LD_TPept_scaffold_dom"/>
</dbReference>
<feature type="active site" description="Nucleophile" evidence="7">
    <location>
        <position position="451"/>
    </location>
</feature>
<evidence type="ECO:0000256" key="3">
    <source>
        <dbReference type="ARBA" id="ARBA00022679"/>
    </source>
</evidence>
<evidence type="ECO:0000256" key="5">
    <source>
        <dbReference type="ARBA" id="ARBA00022984"/>
    </source>
</evidence>
<gene>
    <name evidence="10" type="ORF">BFV95_1077</name>
</gene>
<evidence type="ECO:0000256" key="1">
    <source>
        <dbReference type="ARBA" id="ARBA00004752"/>
    </source>
</evidence>
<dbReference type="EMBL" id="MIPY01000008">
    <property type="protein sequence ID" value="OES33746.1"/>
    <property type="molecule type" value="Genomic_DNA"/>
</dbReference>
<dbReference type="GO" id="GO:0008360">
    <property type="term" value="P:regulation of cell shape"/>
    <property type="evidence" value="ECO:0007669"/>
    <property type="project" value="UniProtKB-UniRule"/>
</dbReference>
<keyword evidence="8" id="KW-0732">Signal</keyword>
<keyword evidence="3" id="KW-0808">Transferase</keyword>
<dbReference type="Proteomes" id="UP000095392">
    <property type="component" value="Unassembled WGS sequence"/>
</dbReference>
<feature type="signal peptide" evidence="8">
    <location>
        <begin position="1"/>
        <end position="28"/>
    </location>
</feature>
<keyword evidence="4 7" id="KW-0133">Cell shape</keyword>
<evidence type="ECO:0000256" key="7">
    <source>
        <dbReference type="PROSITE-ProRule" id="PRU01373"/>
    </source>
</evidence>
<dbReference type="AlphaFoldDB" id="A0A1E7DHF8"/>
<keyword evidence="5 7" id="KW-0573">Peptidoglycan synthesis</keyword>
<evidence type="ECO:0000256" key="4">
    <source>
        <dbReference type="ARBA" id="ARBA00022960"/>
    </source>
</evidence>
<dbReference type="InterPro" id="IPR052905">
    <property type="entry name" value="LD-transpeptidase_YkuD-like"/>
</dbReference>
<protein>
    <submittedName>
        <fullName evidence="10">L,D-transpeptidase catalytic domain protein</fullName>
    </submittedName>
</protein>
<evidence type="ECO:0000259" key="9">
    <source>
        <dbReference type="PROSITE" id="PS52029"/>
    </source>
</evidence>
<keyword evidence="11" id="KW-1185">Reference proteome</keyword>
<evidence type="ECO:0000256" key="2">
    <source>
        <dbReference type="ARBA" id="ARBA00005992"/>
    </source>
</evidence>
<feature type="chain" id="PRO_5043144489" evidence="8">
    <location>
        <begin position="29"/>
        <end position="535"/>
    </location>
</feature>
<feature type="domain" description="L,D-TPase catalytic" evidence="9">
    <location>
        <begin position="299"/>
        <end position="475"/>
    </location>
</feature>
<proteinExistence type="inferred from homology"/>
<comment type="similarity">
    <text evidence="2">Belongs to the YkuD family.</text>
</comment>
<comment type="caution">
    <text evidence="10">The sequence shown here is derived from an EMBL/GenBank/DDBJ whole genome shotgun (WGS) entry which is preliminary data.</text>
</comment>
<dbReference type="InterPro" id="IPR036366">
    <property type="entry name" value="PGBDSf"/>
</dbReference>
<dbReference type="PANTHER" id="PTHR41533:SF2">
    <property type="entry name" value="BLR7131 PROTEIN"/>
    <property type="match status" value="1"/>
</dbReference>
<dbReference type="InterPro" id="IPR038063">
    <property type="entry name" value="Transpep_catalytic_dom"/>
</dbReference>
<sequence>MVVLQNRVATFCWVSLVIMLTFSHVAHASKQPNLRQRVENLLVDSVEIYGSQNSNPSRVHNRVLVSEVYTQQGYQLIWFGTSDAENRLQELLHEIADSELHGFSPEYYHASMLESRDANTALLDVLATDAFISQTLHRLNGLVSPANADSQWFLKQREADPVASLNHALTNGVSATLRAMWPSHHEYQLLLEKKRSLLTAVSTVTTQIPVGPTLKLNSTSERVVLLKSRLLGPGTYSELFDKDLLDAVKQFQMSAGLEPDGIVGSSTLEALNATTFSWLERIDANLERWRWLPHQTWSTYLRVNIASFQLRGFTEGEETLGMPVIVGTPVRQTPVFAESMKYMVFNPYWTVPFSIATKDKLAKLKTNPSLLVEQGYEAQPAGVSGFSPVDEFDWTNVSRGTFHYTLRQKPGPHNALGKVKFMLPNKHAIYLHDTPDHSLFSKLERNFSSGCIRVSNPLKLSQWVLTHSGQTEAIPQAEQLLQSEETSTLYLKKPIPVLIVYFTAFADEAGTIVFRRDAYNRDSHIIEKLKEFKRA</sequence>
<organism evidence="10 11">
    <name type="scientific">Alteromonas macleodii</name>
    <name type="common">Pseudoalteromonas macleodii</name>
    <dbReference type="NCBI Taxonomy" id="28108"/>
    <lineage>
        <taxon>Bacteria</taxon>
        <taxon>Pseudomonadati</taxon>
        <taxon>Pseudomonadota</taxon>
        <taxon>Gammaproteobacteria</taxon>
        <taxon>Alteromonadales</taxon>
        <taxon>Alteromonadaceae</taxon>
        <taxon>Alteromonas/Salinimonas group</taxon>
        <taxon>Alteromonas</taxon>
    </lineage>
</organism>
<dbReference type="InterPro" id="IPR005490">
    <property type="entry name" value="LD_TPept_cat_dom"/>
</dbReference>
<dbReference type="GO" id="GO:0016740">
    <property type="term" value="F:transferase activity"/>
    <property type="evidence" value="ECO:0007669"/>
    <property type="project" value="UniProtKB-KW"/>
</dbReference>
<dbReference type="Pfam" id="PF01471">
    <property type="entry name" value="PG_binding_1"/>
    <property type="match status" value="1"/>
</dbReference>
<dbReference type="RefSeq" id="WP_014975911.1">
    <property type="nucleotide sequence ID" value="NZ_CP012202.1"/>
</dbReference>
<name>A0A1E7DHF8_ALTMA</name>
<comment type="pathway">
    <text evidence="1 7">Cell wall biogenesis; peptidoglycan biosynthesis.</text>
</comment>
<dbReference type="Pfam" id="PF03734">
    <property type="entry name" value="YkuD"/>
    <property type="match status" value="1"/>
</dbReference>
<feature type="active site" description="Proton donor/acceptor" evidence="7">
    <location>
        <position position="432"/>
    </location>
</feature>
<dbReference type="GO" id="GO:0071555">
    <property type="term" value="P:cell wall organization"/>
    <property type="evidence" value="ECO:0007669"/>
    <property type="project" value="UniProtKB-UniRule"/>
</dbReference>
<dbReference type="Gene3D" id="2.40.440.10">
    <property type="entry name" value="L,D-transpeptidase catalytic domain-like"/>
    <property type="match status" value="1"/>
</dbReference>
<dbReference type="CDD" id="cd16913">
    <property type="entry name" value="YkuD_like"/>
    <property type="match status" value="1"/>
</dbReference>
<dbReference type="SUPFAM" id="SSF141523">
    <property type="entry name" value="L,D-transpeptidase catalytic domain-like"/>
    <property type="match status" value="1"/>
</dbReference>
<dbReference type="GO" id="GO:0004180">
    <property type="term" value="F:carboxypeptidase activity"/>
    <property type="evidence" value="ECO:0007669"/>
    <property type="project" value="UniProtKB-ARBA"/>
</dbReference>
<evidence type="ECO:0000256" key="8">
    <source>
        <dbReference type="SAM" id="SignalP"/>
    </source>
</evidence>